<proteinExistence type="predicted"/>
<dbReference type="InterPro" id="IPR009003">
    <property type="entry name" value="Peptidase_S1_PA"/>
</dbReference>
<dbReference type="PANTHER" id="PTHR24260">
    <property type="match status" value="1"/>
</dbReference>
<feature type="compositionally biased region" description="Basic and acidic residues" evidence="1">
    <location>
        <begin position="295"/>
        <end position="305"/>
    </location>
</feature>
<reference evidence="5" key="1">
    <citation type="journal article" date="2013" name="Genome Biol.">
        <title>Draft genome of the mountain pine beetle, Dendroctonus ponderosae Hopkins, a major forest pest.</title>
        <authorList>
            <person name="Keeling C.I."/>
            <person name="Yuen M.M."/>
            <person name="Liao N.Y."/>
            <person name="Docking T.R."/>
            <person name="Chan S.K."/>
            <person name="Taylor G.A."/>
            <person name="Palmquist D.L."/>
            <person name="Jackman S.D."/>
            <person name="Nguyen A."/>
            <person name="Li M."/>
            <person name="Henderson H."/>
            <person name="Janes J.K."/>
            <person name="Zhao Y."/>
            <person name="Pandoh P."/>
            <person name="Moore R."/>
            <person name="Sperling F.A."/>
            <person name="Huber D.P."/>
            <person name="Birol I."/>
            <person name="Jones S.J."/>
            <person name="Bohlmann J."/>
        </authorList>
    </citation>
    <scope>NUCLEOTIDE SEQUENCE</scope>
</reference>
<dbReference type="GO" id="GO:0006508">
    <property type="term" value="P:proteolysis"/>
    <property type="evidence" value="ECO:0007669"/>
    <property type="project" value="InterPro"/>
</dbReference>
<protein>
    <recommendedName>
        <fullName evidence="3">Peptidase S1 domain-containing protein</fullName>
    </recommendedName>
</protein>
<feature type="signal peptide" evidence="2">
    <location>
        <begin position="1"/>
        <end position="16"/>
    </location>
</feature>
<dbReference type="InterPro" id="IPR001254">
    <property type="entry name" value="Trypsin_dom"/>
</dbReference>
<feature type="region of interest" description="Disordered" evidence="1">
    <location>
        <begin position="277"/>
        <end position="329"/>
    </location>
</feature>
<evidence type="ECO:0000259" key="3">
    <source>
        <dbReference type="PROSITE" id="PS50240"/>
    </source>
</evidence>
<dbReference type="Proteomes" id="UP000019118">
    <property type="component" value="Unassembled WGS sequence"/>
</dbReference>
<dbReference type="PROSITE" id="PS50240">
    <property type="entry name" value="TRYPSIN_DOM"/>
    <property type="match status" value="1"/>
</dbReference>
<dbReference type="SMART" id="SM00020">
    <property type="entry name" value="Tryp_SPc"/>
    <property type="match status" value="1"/>
</dbReference>
<dbReference type="InterPro" id="IPR043504">
    <property type="entry name" value="Peptidase_S1_PA_chymotrypsin"/>
</dbReference>
<evidence type="ECO:0000313" key="4">
    <source>
        <dbReference type="EnsemblMetazoa" id="XP_019753988.1"/>
    </source>
</evidence>
<dbReference type="AlphaFoldDB" id="A0AAR5NYF5"/>
<feature type="domain" description="Peptidase S1" evidence="3">
    <location>
        <begin position="12"/>
        <end position="259"/>
    </location>
</feature>
<dbReference type="SUPFAM" id="SSF50494">
    <property type="entry name" value="Trypsin-like serine proteases"/>
    <property type="match status" value="1"/>
</dbReference>
<accession>A0AAR5NYF5</accession>
<evidence type="ECO:0000256" key="1">
    <source>
        <dbReference type="SAM" id="MobiDB-lite"/>
    </source>
</evidence>
<organism evidence="4 5">
    <name type="scientific">Dendroctonus ponderosae</name>
    <name type="common">Mountain pine beetle</name>
    <dbReference type="NCBI Taxonomy" id="77166"/>
    <lineage>
        <taxon>Eukaryota</taxon>
        <taxon>Metazoa</taxon>
        <taxon>Ecdysozoa</taxon>
        <taxon>Arthropoda</taxon>
        <taxon>Hexapoda</taxon>
        <taxon>Insecta</taxon>
        <taxon>Pterygota</taxon>
        <taxon>Neoptera</taxon>
        <taxon>Endopterygota</taxon>
        <taxon>Coleoptera</taxon>
        <taxon>Polyphaga</taxon>
        <taxon>Cucujiformia</taxon>
        <taxon>Curculionidae</taxon>
        <taxon>Scolytinae</taxon>
        <taxon>Dendroctonus</taxon>
    </lineage>
</organism>
<dbReference type="InterPro" id="IPR051333">
    <property type="entry name" value="CLIP_Serine_Protease"/>
</dbReference>
<keyword evidence="5" id="KW-1185">Reference proteome</keyword>
<reference evidence="4" key="2">
    <citation type="submission" date="2024-08" db="UniProtKB">
        <authorList>
            <consortium name="EnsemblMetazoa"/>
        </authorList>
    </citation>
    <scope>IDENTIFICATION</scope>
</reference>
<feature type="compositionally biased region" description="Polar residues" evidence="1">
    <location>
        <begin position="277"/>
        <end position="286"/>
    </location>
</feature>
<dbReference type="GO" id="GO:0004252">
    <property type="term" value="F:serine-type endopeptidase activity"/>
    <property type="evidence" value="ECO:0007669"/>
    <property type="project" value="InterPro"/>
</dbReference>
<evidence type="ECO:0000313" key="5">
    <source>
        <dbReference type="Proteomes" id="UP000019118"/>
    </source>
</evidence>
<dbReference type="PANTHER" id="PTHR24260:SF136">
    <property type="entry name" value="GH08193P-RELATED"/>
    <property type="match status" value="1"/>
</dbReference>
<feature type="chain" id="PRO_5043747936" description="Peptidase S1 domain-containing protein" evidence="2">
    <location>
        <begin position="17"/>
        <end position="329"/>
    </location>
</feature>
<evidence type="ECO:0000256" key="2">
    <source>
        <dbReference type="SAM" id="SignalP"/>
    </source>
</evidence>
<dbReference type="EnsemblMetazoa" id="XM_019898429.1">
    <property type="protein sequence ID" value="XP_019753988.1"/>
    <property type="gene ID" value="LOC109533179"/>
</dbReference>
<feature type="compositionally biased region" description="Basic and acidic residues" evidence="1">
    <location>
        <begin position="319"/>
        <end position="329"/>
    </location>
</feature>
<sequence>MIFILCFLNLLAISCQKELSDYRPTNANVLPFQALIFNNNKGWYTVGALISPSYVVTMANGIKQSVHFVVYLGLSTHPKKVAEVFDEKVQVISSSNKIFIHEDYGKVKATGQYIYDIGLLKLDRNASITSTVQVINLPPKNLFPLSPGLFANSTAFKITSNKGFPAFASVQLRSQTKCKLIFEPSFIESVEICVRQQNVPADFSKAFIYLPLVADGYLIGLGRTLLTPAACQVTSASCNLLQVYASIENALDWIYENTDVLDMKDKQIKDKDMLESINSTTVSPENVENPLAVGEKQEITGDKSHKGNASGTNLPNTKEVAERQSRKNQ</sequence>
<name>A0AAR5NYF5_DENPD</name>
<dbReference type="Pfam" id="PF00089">
    <property type="entry name" value="Trypsin"/>
    <property type="match status" value="1"/>
</dbReference>
<dbReference type="Gene3D" id="2.40.10.10">
    <property type="entry name" value="Trypsin-like serine proteases"/>
    <property type="match status" value="1"/>
</dbReference>
<feature type="compositionally biased region" description="Polar residues" evidence="1">
    <location>
        <begin position="307"/>
        <end position="316"/>
    </location>
</feature>
<keyword evidence="2" id="KW-0732">Signal</keyword>